<evidence type="ECO:0000313" key="1">
    <source>
        <dbReference type="EMBL" id="NBI30060.1"/>
    </source>
</evidence>
<gene>
    <name evidence="1" type="ORF">ERL59_14000</name>
</gene>
<accession>A0A6N9Q5L4</accession>
<dbReference type="NCBIfam" id="NF010190">
    <property type="entry name" value="PRK13669.1"/>
    <property type="match status" value="1"/>
</dbReference>
<organism evidence="1 2">
    <name type="scientific">Chengkuizengella marina</name>
    <dbReference type="NCBI Taxonomy" id="2507566"/>
    <lineage>
        <taxon>Bacteria</taxon>
        <taxon>Bacillati</taxon>
        <taxon>Bacillota</taxon>
        <taxon>Bacilli</taxon>
        <taxon>Bacillales</taxon>
        <taxon>Paenibacillaceae</taxon>
        <taxon>Chengkuizengella</taxon>
    </lineage>
</organism>
<proteinExistence type="predicted"/>
<dbReference type="Proteomes" id="UP000448943">
    <property type="component" value="Unassembled WGS sequence"/>
</dbReference>
<protein>
    <submittedName>
        <fullName evidence="1">DUF1450 domain-containing protein</fullName>
    </submittedName>
</protein>
<keyword evidence="2" id="KW-1185">Reference proteome</keyword>
<comment type="caution">
    <text evidence="1">The sequence shown here is derived from an EMBL/GenBank/DDBJ whole genome shotgun (WGS) entry which is preliminary data.</text>
</comment>
<dbReference type="EMBL" id="SIJB01000029">
    <property type="protein sequence ID" value="NBI30060.1"/>
    <property type="molecule type" value="Genomic_DNA"/>
</dbReference>
<evidence type="ECO:0000313" key="2">
    <source>
        <dbReference type="Proteomes" id="UP000448943"/>
    </source>
</evidence>
<dbReference type="InterPro" id="IPR009910">
    <property type="entry name" value="DUF1450"/>
</dbReference>
<sequence>MRGGGITLKPVIEFCKTNLENGTQKTLDYLNKDQNLDIELYDCLENCPTCAESLYALVNKEIIKGNDPDDLVENIYKYLNER</sequence>
<dbReference type="AlphaFoldDB" id="A0A6N9Q5L4"/>
<name>A0A6N9Q5L4_9BACL</name>
<dbReference type="OrthoDB" id="1684419at2"/>
<reference evidence="1 2" key="1">
    <citation type="submission" date="2019-01" db="EMBL/GenBank/DDBJ databases">
        <title>Chengkuizengella sp. nov., isolated from deep-sea sediment of East Pacific Ocean.</title>
        <authorList>
            <person name="Yang J."/>
            <person name="Lai Q."/>
            <person name="Shao Z."/>
        </authorList>
    </citation>
    <scope>NUCLEOTIDE SEQUENCE [LARGE SCALE GENOMIC DNA]</scope>
    <source>
        <strain evidence="1 2">YPA3-1-1</strain>
    </source>
</reference>
<dbReference type="Pfam" id="PF07293">
    <property type="entry name" value="DUF1450"/>
    <property type="match status" value="1"/>
</dbReference>